<reference evidence="3" key="1">
    <citation type="submission" date="2019-12" db="EMBL/GenBank/DDBJ databases">
        <title>Comparative genomics gives insights into the taxonomy of the Azoarcus-Aromatoleum group and reveals separate origins of nif in the plant-associated Azoarcus and non-plant-associated Aromatoleum sub-groups.</title>
        <authorList>
            <person name="Lafos M."/>
            <person name="Maluk M."/>
            <person name="Batista M."/>
            <person name="Junghare M."/>
            <person name="Carmona M."/>
            <person name="Faoro H."/>
            <person name="Cruz L.M."/>
            <person name="Battistoni F."/>
            <person name="De Souza E."/>
            <person name="Pedrosa F."/>
            <person name="Chen W.-M."/>
            <person name="Poole P.S."/>
            <person name="Dixon R.A."/>
            <person name="James E.K."/>
        </authorList>
    </citation>
    <scope>NUCLEOTIDE SEQUENCE</scope>
    <source>
        <strain evidence="3">LuFRes1</strain>
    </source>
</reference>
<dbReference type="PANTHER" id="PTHR34606">
    <property type="entry name" value="BON DOMAIN-CONTAINING PROTEIN"/>
    <property type="match status" value="1"/>
</dbReference>
<evidence type="ECO:0000256" key="1">
    <source>
        <dbReference type="SAM" id="MobiDB-lite"/>
    </source>
</evidence>
<feature type="compositionally biased region" description="Gly residues" evidence="1">
    <location>
        <begin position="24"/>
        <end position="34"/>
    </location>
</feature>
<dbReference type="RefSeq" id="WP_169118683.1">
    <property type="nucleotide sequence ID" value="NZ_WTVG02000040.1"/>
</dbReference>
<dbReference type="Gene3D" id="3.30.1340.30">
    <property type="match status" value="1"/>
</dbReference>
<dbReference type="Proteomes" id="UP000615989">
    <property type="component" value="Unassembled WGS sequence"/>
</dbReference>
<feature type="domain" description="BON" evidence="2">
    <location>
        <begin position="200"/>
        <end position="268"/>
    </location>
</feature>
<organism evidence="3 4">
    <name type="scientific">Aromatoleum anaerobium</name>
    <dbReference type="NCBI Taxonomy" id="182180"/>
    <lineage>
        <taxon>Bacteria</taxon>
        <taxon>Pseudomonadati</taxon>
        <taxon>Pseudomonadota</taxon>
        <taxon>Betaproteobacteria</taxon>
        <taxon>Rhodocyclales</taxon>
        <taxon>Rhodocyclaceae</taxon>
        <taxon>Aromatoleum</taxon>
    </lineage>
</organism>
<sequence>MMKRHRSQPTQQQHDEQVRREQGGRGMPGPGYGRPPGVFGQDQGSGSRQPQQLQGSQRGFDDGGSAGGYGSVREGSFGGRASQEYGRSGQDPNLQDWRKGNPGGSLEGCGGYGGNRPYHGISGDADYGPVDPALGRFQQGGLRGGFGAGDYGSSQGQWIQDQELPYVGSPSYSRTPQYRGMRLWSDVGRGRQGPKGYSRSDERLREIVCERLMQDQSLDVSEVSVTVSHGCVTLEGTVPERYMKHGIEDVADSCWGVKDIENHLRIRAPEPPPGAQTFASFEASSHQSAQETGASSGRSVSGQSEPGDSGGRGSSSGKSTGQGRE</sequence>
<feature type="region of interest" description="Disordered" evidence="1">
    <location>
        <begin position="268"/>
        <end position="325"/>
    </location>
</feature>
<dbReference type="EMBL" id="WTVG01000029">
    <property type="protein sequence ID" value="NMG25320.1"/>
    <property type="molecule type" value="Genomic_DNA"/>
</dbReference>
<feature type="compositionally biased region" description="Low complexity" evidence="1">
    <location>
        <begin position="315"/>
        <end position="325"/>
    </location>
</feature>
<comment type="caution">
    <text evidence="3">The sequence shown here is derived from an EMBL/GenBank/DDBJ whole genome shotgun (WGS) entry which is preliminary data.</text>
</comment>
<proteinExistence type="predicted"/>
<dbReference type="InterPro" id="IPR051686">
    <property type="entry name" value="Lipoprotein_DolP"/>
</dbReference>
<accession>A0ABX1PL85</accession>
<evidence type="ECO:0000313" key="3">
    <source>
        <dbReference type="EMBL" id="NMG25320.1"/>
    </source>
</evidence>
<feature type="compositionally biased region" description="Basic and acidic residues" evidence="1">
    <location>
        <begin position="13"/>
        <end position="23"/>
    </location>
</feature>
<dbReference type="InterPro" id="IPR007055">
    <property type="entry name" value="BON_dom"/>
</dbReference>
<protein>
    <submittedName>
        <fullName evidence="3">BON domain-containing protein</fullName>
    </submittedName>
</protein>
<dbReference type="Pfam" id="PF04972">
    <property type="entry name" value="BON"/>
    <property type="match status" value="1"/>
</dbReference>
<feature type="compositionally biased region" description="Polar residues" evidence="1">
    <location>
        <begin position="42"/>
        <end position="57"/>
    </location>
</feature>
<keyword evidence="4" id="KW-1185">Reference proteome</keyword>
<dbReference type="PROSITE" id="PS50914">
    <property type="entry name" value="BON"/>
    <property type="match status" value="1"/>
</dbReference>
<dbReference type="PANTHER" id="PTHR34606:SF15">
    <property type="entry name" value="BON DOMAIN-CONTAINING PROTEIN"/>
    <property type="match status" value="1"/>
</dbReference>
<feature type="compositionally biased region" description="Gly residues" evidence="1">
    <location>
        <begin position="101"/>
        <end position="111"/>
    </location>
</feature>
<feature type="region of interest" description="Disordered" evidence="1">
    <location>
        <begin position="1"/>
        <end position="111"/>
    </location>
</feature>
<feature type="compositionally biased region" description="Polar residues" evidence="1">
    <location>
        <begin position="277"/>
        <end position="303"/>
    </location>
</feature>
<evidence type="ECO:0000313" key="4">
    <source>
        <dbReference type="Proteomes" id="UP000615989"/>
    </source>
</evidence>
<name>A0ABX1PL85_9RHOO</name>
<gene>
    <name evidence="3" type="ORF">GO606_11400</name>
</gene>
<evidence type="ECO:0000259" key="2">
    <source>
        <dbReference type="PROSITE" id="PS50914"/>
    </source>
</evidence>